<organism evidence="2 3">
    <name type="scientific">Kitasatospora viridis</name>
    <dbReference type="NCBI Taxonomy" id="281105"/>
    <lineage>
        <taxon>Bacteria</taxon>
        <taxon>Bacillati</taxon>
        <taxon>Actinomycetota</taxon>
        <taxon>Actinomycetes</taxon>
        <taxon>Kitasatosporales</taxon>
        <taxon>Streptomycetaceae</taxon>
        <taxon>Kitasatospora</taxon>
    </lineage>
</organism>
<protein>
    <submittedName>
        <fullName evidence="2">Uncharacterized protein</fullName>
    </submittedName>
</protein>
<reference evidence="2 3" key="1">
    <citation type="submission" date="2019-06" db="EMBL/GenBank/DDBJ databases">
        <title>Sequencing the genomes of 1000 actinobacteria strains.</title>
        <authorList>
            <person name="Klenk H.-P."/>
        </authorList>
    </citation>
    <scope>NUCLEOTIDE SEQUENCE [LARGE SCALE GENOMIC DNA]</scope>
    <source>
        <strain evidence="2 3">DSM 44826</strain>
    </source>
</reference>
<proteinExistence type="predicted"/>
<feature type="chain" id="PRO_5022192749" evidence="1">
    <location>
        <begin position="19"/>
        <end position="55"/>
    </location>
</feature>
<evidence type="ECO:0000313" key="3">
    <source>
        <dbReference type="Proteomes" id="UP000317940"/>
    </source>
</evidence>
<evidence type="ECO:0000256" key="1">
    <source>
        <dbReference type="SAM" id="SignalP"/>
    </source>
</evidence>
<gene>
    <name evidence="2" type="ORF">FHX73_1863</name>
</gene>
<dbReference type="Proteomes" id="UP000317940">
    <property type="component" value="Unassembled WGS sequence"/>
</dbReference>
<comment type="caution">
    <text evidence="2">The sequence shown here is derived from an EMBL/GenBank/DDBJ whole genome shotgun (WGS) entry which is preliminary data.</text>
</comment>
<accession>A0A561S9Y9</accession>
<keyword evidence="3" id="KW-1185">Reference proteome</keyword>
<dbReference type="RefSeq" id="WP_170305336.1">
    <property type="nucleotide sequence ID" value="NZ_BAAAMZ010000022.1"/>
</dbReference>
<dbReference type="EMBL" id="VIWT01000008">
    <property type="protein sequence ID" value="TWF71692.1"/>
    <property type="molecule type" value="Genomic_DNA"/>
</dbReference>
<sequence length="55" mass="5438">MRRTAPVTLACSTTVAAAAEGAFHLGVVTLASAAAAGIFTWITLTVTGGADHPDP</sequence>
<evidence type="ECO:0000313" key="2">
    <source>
        <dbReference type="EMBL" id="TWF71692.1"/>
    </source>
</evidence>
<feature type="signal peptide" evidence="1">
    <location>
        <begin position="1"/>
        <end position="18"/>
    </location>
</feature>
<keyword evidence="1" id="KW-0732">Signal</keyword>
<name>A0A561S9Y9_9ACTN</name>
<dbReference type="AlphaFoldDB" id="A0A561S9Y9"/>